<dbReference type="EMBL" id="JACATZ010000001">
    <property type="protein sequence ID" value="NWJ45859.1"/>
    <property type="molecule type" value="Genomic_DNA"/>
</dbReference>
<dbReference type="GO" id="GO:0016020">
    <property type="term" value="C:membrane"/>
    <property type="evidence" value="ECO:0007669"/>
    <property type="project" value="InterPro"/>
</dbReference>
<name>A0A8T7M1C8_9CHLR</name>
<keyword evidence="6" id="KW-0408">Iron</keyword>
<evidence type="ECO:0000256" key="7">
    <source>
        <dbReference type="ARBA" id="ARBA00023014"/>
    </source>
</evidence>
<reference evidence="15 17" key="1">
    <citation type="submission" date="2020-06" db="EMBL/GenBank/DDBJ databases">
        <title>Anoxygenic phototrophic Chloroflexota member uses a Type I reaction center.</title>
        <authorList>
            <person name="Tsuji J.M."/>
            <person name="Shaw N.A."/>
            <person name="Nagashima S."/>
            <person name="Venkiteswaran J."/>
            <person name="Schiff S.L."/>
            <person name="Hanada S."/>
            <person name="Tank M."/>
            <person name="Neufeld J.D."/>
        </authorList>
    </citation>
    <scope>NUCLEOTIDE SEQUENCE [LARGE SCALE GENOMIC DNA]</scope>
    <source>
        <strain evidence="15">L227-S17</strain>
    </source>
</reference>
<evidence type="ECO:0000313" key="17">
    <source>
        <dbReference type="Proteomes" id="UP000521676"/>
    </source>
</evidence>
<dbReference type="AlphaFoldDB" id="A0A8T7M1C8"/>
<dbReference type="InterPro" id="IPR001041">
    <property type="entry name" value="2Fe-2S_ferredoxin-type"/>
</dbReference>
<keyword evidence="4" id="KW-0479">Metal-binding</keyword>
<evidence type="ECO:0000256" key="9">
    <source>
        <dbReference type="ARBA" id="ARBA00034078"/>
    </source>
</evidence>
<dbReference type="RefSeq" id="WP_341469613.1">
    <property type="nucleotide sequence ID" value="NZ_CP128399.1"/>
</dbReference>
<evidence type="ECO:0000256" key="3">
    <source>
        <dbReference type="ARBA" id="ARBA00022485"/>
    </source>
</evidence>
<dbReference type="InterPro" id="IPR019574">
    <property type="entry name" value="NADH_UbQ_OxRdtase_Gsu_4Fe4S-bd"/>
</dbReference>
<dbReference type="InterPro" id="IPR050123">
    <property type="entry name" value="Prok_molybdopt-oxidoreductase"/>
</dbReference>
<dbReference type="InterPro" id="IPR006963">
    <property type="entry name" value="Mopterin_OxRdtase_4Fe-4S_dom"/>
</dbReference>
<dbReference type="SMART" id="SM00926">
    <property type="entry name" value="Molybdop_Fe4S4"/>
    <property type="match status" value="1"/>
</dbReference>
<dbReference type="SMART" id="SM00929">
    <property type="entry name" value="NADH-G_4Fe-4S_3"/>
    <property type="match status" value="1"/>
</dbReference>
<dbReference type="Pfam" id="PF22117">
    <property type="entry name" value="Fer4_Nqo3"/>
    <property type="match status" value="1"/>
</dbReference>
<dbReference type="SUPFAM" id="SSF54862">
    <property type="entry name" value="4Fe-4S ferredoxins"/>
    <property type="match status" value="1"/>
</dbReference>
<organism evidence="15 17">
    <name type="scientific">Candidatus Chlorohelix allophototropha</name>
    <dbReference type="NCBI Taxonomy" id="3003348"/>
    <lineage>
        <taxon>Bacteria</taxon>
        <taxon>Bacillati</taxon>
        <taxon>Chloroflexota</taxon>
        <taxon>Chloroflexia</taxon>
        <taxon>Candidatus Chloroheliales</taxon>
        <taxon>Candidatus Chloroheliaceae</taxon>
        <taxon>Candidatus Chlorohelix</taxon>
    </lineage>
</organism>
<feature type="domain" description="4Fe-4S Mo/W bis-MGD-type" evidence="13">
    <location>
        <begin position="219"/>
        <end position="276"/>
    </location>
</feature>
<keyword evidence="7" id="KW-0411">Iron-sulfur</keyword>
<feature type="domain" description="4Fe-4S His(Cys)3-ligated-type" evidence="14">
    <location>
        <begin position="81"/>
        <end position="120"/>
    </location>
</feature>
<proteinExistence type="inferred from homology"/>
<keyword evidence="15" id="KW-0560">Oxidoreductase</keyword>
<reference evidence="16" key="2">
    <citation type="journal article" date="2024" name="Nature">
        <title>Anoxygenic phototroph of the Chloroflexota uses a type I reaction centre.</title>
        <authorList>
            <person name="Tsuji J.M."/>
            <person name="Shaw N.A."/>
            <person name="Nagashima S."/>
            <person name="Venkiteswaran J.J."/>
            <person name="Schiff S.L."/>
            <person name="Watanabe T."/>
            <person name="Fukui M."/>
            <person name="Hanada S."/>
            <person name="Tank M."/>
            <person name="Neufeld J.D."/>
        </authorList>
    </citation>
    <scope>NUCLEOTIDE SEQUENCE</scope>
    <source>
        <strain evidence="16">L227-S17</strain>
    </source>
</reference>
<comment type="catalytic activity">
    <reaction evidence="10">
        <text>a quinone + NADH + 5 H(+)(in) = a quinol + NAD(+) + 4 H(+)(out)</text>
        <dbReference type="Rhea" id="RHEA:57888"/>
        <dbReference type="ChEBI" id="CHEBI:15378"/>
        <dbReference type="ChEBI" id="CHEBI:24646"/>
        <dbReference type="ChEBI" id="CHEBI:57540"/>
        <dbReference type="ChEBI" id="CHEBI:57945"/>
        <dbReference type="ChEBI" id="CHEBI:132124"/>
    </reaction>
</comment>
<dbReference type="EMBL" id="CP128399">
    <property type="protein sequence ID" value="WJW67723.1"/>
    <property type="molecule type" value="Genomic_DNA"/>
</dbReference>
<feature type="domain" description="2Fe-2S ferredoxin-type" evidence="12">
    <location>
        <begin position="3"/>
        <end position="81"/>
    </location>
</feature>
<evidence type="ECO:0000256" key="2">
    <source>
        <dbReference type="ARBA" id="ARBA00005404"/>
    </source>
</evidence>
<evidence type="ECO:0000259" key="13">
    <source>
        <dbReference type="PROSITE" id="PS51669"/>
    </source>
</evidence>
<dbReference type="Gene3D" id="3.40.50.740">
    <property type="match status" value="2"/>
</dbReference>
<dbReference type="FunFam" id="3.10.20.740:FF:000001">
    <property type="entry name" value="NADH-quinone oxidoreductase subunit G"/>
    <property type="match status" value="1"/>
</dbReference>
<dbReference type="CDD" id="cd00207">
    <property type="entry name" value="fer2"/>
    <property type="match status" value="1"/>
</dbReference>
<dbReference type="Gene3D" id="3.30.70.20">
    <property type="match status" value="1"/>
</dbReference>
<protein>
    <submittedName>
        <fullName evidence="15">NADH-quinone oxidoreductase subunit NuoG</fullName>
        <ecNumber evidence="15">1.6.5.11</ecNumber>
    </submittedName>
</protein>
<dbReference type="InterPro" id="IPR006656">
    <property type="entry name" value="Mopterin_OxRdtase"/>
</dbReference>
<keyword evidence="5" id="KW-1278">Translocase</keyword>
<dbReference type="InterPro" id="IPR036010">
    <property type="entry name" value="2Fe-2S_ferredoxin-like_sf"/>
</dbReference>
<dbReference type="Proteomes" id="UP000521676">
    <property type="component" value="Unassembled WGS sequence"/>
</dbReference>
<dbReference type="Pfam" id="PF04879">
    <property type="entry name" value="Molybdop_Fe4S4"/>
    <property type="match status" value="1"/>
</dbReference>
<keyword evidence="18" id="KW-1185">Reference proteome</keyword>
<dbReference type="PROSITE" id="PS00641">
    <property type="entry name" value="COMPLEX1_75K_1"/>
    <property type="match status" value="1"/>
</dbReference>
<evidence type="ECO:0000256" key="4">
    <source>
        <dbReference type="ARBA" id="ARBA00022723"/>
    </source>
</evidence>
<comment type="cofactor">
    <cofactor evidence="1">
        <name>[4Fe-4S] cluster</name>
        <dbReference type="ChEBI" id="CHEBI:49883"/>
    </cofactor>
</comment>
<dbReference type="InterPro" id="IPR010228">
    <property type="entry name" value="NADH_UbQ_OxRdtase_Gsu"/>
</dbReference>
<dbReference type="GO" id="GO:0016651">
    <property type="term" value="F:oxidoreductase activity, acting on NAD(P)H"/>
    <property type="evidence" value="ECO:0007669"/>
    <property type="project" value="InterPro"/>
</dbReference>
<dbReference type="PROSITE" id="PS51669">
    <property type="entry name" value="4FE4S_MOW_BIS_MGD"/>
    <property type="match status" value="1"/>
</dbReference>
<dbReference type="GO" id="GO:0046872">
    <property type="term" value="F:metal ion binding"/>
    <property type="evidence" value="ECO:0007669"/>
    <property type="project" value="UniProtKB-KW"/>
</dbReference>
<dbReference type="Pfam" id="PF10588">
    <property type="entry name" value="NADH-G_4Fe-4S_3"/>
    <property type="match status" value="1"/>
</dbReference>
<dbReference type="Proteomes" id="UP001431572">
    <property type="component" value="Chromosome 1"/>
</dbReference>
<evidence type="ECO:0000256" key="1">
    <source>
        <dbReference type="ARBA" id="ARBA00001966"/>
    </source>
</evidence>
<dbReference type="Gene3D" id="3.10.20.740">
    <property type="match status" value="1"/>
</dbReference>
<evidence type="ECO:0000256" key="11">
    <source>
        <dbReference type="RuleBase" id="RU004523"/>
    </source>
</evidence>
<dbReference type="GO" id="GO:0042773">
    <property type="term" value="P:ATP synthesis coupled electron transport"/>
    <property type="evidence" value="ECO:0007669"/>
    <property type="project" value="InterPro"/>
</dbReference>
<evidence type="ECO:0000259" key="14">
    <source>
        <dbReference type="PROSITE" id="PS51839"/>
    </source>
</evidence>
<evidence type="ECO:0000256" key="6">
    <source>
        <dbReference type="ARBA" id="ARBA00023004"/>
    </source>
</evidence>
<evidence type="ECO:0000259" key="12">
    <source>
        <dbReference type="PROSITE" id="PS51085"/>
    </source>
</evidence>
<gene>
    <name evidence="15" type="primary">nuoG</name>
    <name evidence="15" type="ORF">HXX08_08275</name>
    <name evidence="16" type="ORF">OZ401_000998</name>
</gene>
<dbReference type="PROSITE" id="PS00642">
    <property type="entry name" value="COMPLEX1_75K_2"/>
    <property type="match status" value="1"/>
</dbReference>
<dbReference type="GO" id="GO:0051539">
    <property type="term" value="F:4 iron, 4 sulfur cluster binding"/>
    <property type="evidence" value="ECO:0007669"/>
    <property type="project" value="UniProtKB-KW"/>
</dbReference>
<dbReference type="GO" id="GO:0008137">
    <property type="term" value="F:NADH dehydrogenase (ubiquinone) activity"/>
    <property type="evidence" value="ECO:0007669"/>
    <property type="project" value="InterPro"/>
</dbReference>
<dbReference type="PROSITE" id="PS51839">
    <property type="entry name" value="4FE4S_HC3"/>
    <property type="match status" value="1"/>
</dbReference>
<dbReference type="Gene3D" id="3.40.228.10">
    <property type="entry name" value="Dimethylsulfoxide Reductase, domain 2"/>
    <property type="match status" value="1"/>
</dbReference>
<keyword evidence="8" id="KW-0520">NAD</keyword>
<dbReference type="PANTHER" id="PTHR43105:SF13">
    <property type="entry name" value="NADH-UBIQUINONE OXIDOREDUCTASE 75 KDA SUBUNIT, MITOCHONDRIAL"/>
    <property type="match status" value="1"/>
</dbReference>
<dbReference type="Gene3D" id="2.20.25.90">
    <property type="entry name" value="ADC-like domains"/>
    <property type="match status" value="1"/>
</dbReference>
<dbReference type="Pfam" id="PF00384">
    <property type="entry name" value="Molybdopterin"/>
    <property type="match status" value="1"/>
</dbReference>
<sequence length="672" mass="72581">MSEQITLTIDGKTVSAAKGATIWQAAKDAGIFVPIYCYHPKMPPLGACRICMVEVEKMPKPMAACTTQVSEGMVVHTESKLASDARSGVMEFLLINHPLDCPICDKGGECDLQNYAVEFGQGTGRFHEHKRHLDKAVELGPTIVLDRERCIMCQRCARFSQLIVQDEGLIIAERGAKAEISTVPGKAYDSQFSGNTVEMCPVGALTARTYRFKARPWELRHSASVCAHCSVGCNITIDTRLSREVVRFMSRDNEAVDDGWLCDRGRYGYGFIHNRERLKSPHVRNANGKLEAVTWQQAFDYLAKRLGEIIKANGAQSVAVLPGSHATNEEIFTLQRFALETIGTDKLVYRGGNFGKYATADLPQYLTATIAGMEKAAAILVVGADISARQPILELRLKKAHRNGTKLLFLGGNPGALSRYATKIETVETGKLAQTVEQLLRKPNSDIMSTLKAAGEVAIWFDEADTLAPGNEKLFEMLVQLAQATGSFGKPGVGLGALSQDNNSVGARNISAVAKSSLSYSGFLRGEGNLKAAMVMGTNPLTDIALYGGKAESLTGLELLVVQEMFMSETAQLAHVVLPVASFAEIEGTFTNLEGRVQKIEPAIPPITGTAPNIAIIYEMSSRLGKALPALSIADIFSEITKTIPAFAGLTYEALGEQGIISGRAELASKSL</sequence>
<evidence type="ECO:0000256" key="10">
    <source>
        <dbReference type="ARBA" id="ARBA00047712"/>
    </source>
</evidence>
<comment type="cofactor">
    <cofactor evidence="9">
        <name>[2Fe-2S] cluster</name>
        <dbReference type="ChEBI" id="CHEBI:190135"/>
    </cofactor>
</comment>
<dbReference type="EC" id="1.6.5.11" evidence="15"/>
<evidence type="ECO:0000256" key="8">
    <source>
        <dbReference type="ARBA" id="ARBA00023027"/>
    </source>
</evidence>
<evidence type="ECO:0000313" key="16">
    <source>
        <dbReference type="EMBL" id="WJW67723.1"/>
    </source>
</evidence>
<dbReference type="Pfam" id="PF13510">
    <property type="entry name" value="Fer2_4"/>
    <property type="match status" value="1"/>
</dbReference>
<dbReference type="PANTHER" id="PTHR43105">
    <property type="entry name" value="RESPIRATORY NITRATE REDUCTASE"/>
    <property type="match status" value="1"/>
</dbReference>
<evidence type="ECO:0000313" key="18">
    <source>
        <dbReference type="Proteomes" id="UP001431572"/>
    </source>
</evidence>
<keyword evidence="3" id="KW-0004">4Fe-4S</keyword>
<dbReference type="SUPFAM" id="SSF53706">
    <property type="entry name" value="Formate dehydrogenase/DMSO reductase, domains 1-3"/>
    <property type="match status" value="1"/>
</dbReference>
<dbReference type="InterPro" id="IPR054351">
    <property type="entry name" value="NADH_UbQ_OxRdtase_ferredoxin"/>
</dbReference>
<accession>A0A8T7M1C8</accession>
<evidence type="ECO:0000256" key="5">
    <source>
        <dbReference type="ARBA" id="ARBA00022967"/>
    </source>
</evidence>
<comment type="similarity">
    <text evidence="2 11">Belongs to the complex I 75 kDa subunit family.</text>
</comment>
<dbReference type="NCBIfam" id="TIGR01973">
    <property type="entry name" value="NuoG"/>
    <property type="match status" value="1"/>
</dbReference>
<dbReference type="InterPro" id="IPR000283">
    <property type="entry name" value="NADH_UbQ_OxRdtase_75kDa_su_CS"/>
</dbReference>
<dbReference type="PROSITE" id="PS51085">
    <property type="entry name" value="2FE2S_FER_2"/>
    <property type="match status" value="1"/>
</dbReference>
<dbReference type="SUPFAM" id="SSF54292">
    <property type="entry name" value="2Fe-2S ferredoxin-like"/>
    <property type="match status" value="1"/>
</dbReference>
<evidence type="ECO:0000313" key="15">
    <source>
        <dbReference type="EMBL" id="NWJ45859.1"/>
    </source>
</evidence>